<evidence type="ECO:0000259" key="10">
    <source>
        <dbReference type="Pfam" id="PF01061"/>
    </source>
</evidence>
<evidence type="ECO:0000256" key="5">
    <source>
        <dbReference type="ARBA" id="ARBA00022692"/>
    </source>
</evidence>
<feature type="transmembrane region" description="Helical" evidence="9">
    <location>
        <begin position="113"/>
        <end position="134"/>
    </location>
</feature>
<keyword evidence="12" id="KW-1185">Reference proteome</keyword>
<dbReference type="InterPro" id="IPR013525">
    <property type="entry name" value="ABC2_TM"/>
</dbReference>
<comment type="similarity">
    <text evidence="2">Belongs to the ABC-2 integral membrane protein family.</text>
</comment>
<reference evidence="11 12" key="1">
    <citation type="journal article" date="2014" name="Front. Genet.">
        <title>Genome and metabolic network of "Candidatus Phaeomarinobacter ectocarpi" Ec32, a new candidate genus of Alphaproteobacteria frequently associated with brown algae.</title>
        <authorList>
            <person name="Dittami S.M."/>
            <person name="Barbeyron T."/>
            <person name="Boyen C."/>
            <person name="Cambefort J."/>
            <person name="Collet G."/>
            <person name="Delage L."/>
            <person name="Gobet A."/>
            <person name="Groisillier A."/>
            <person name="Leblanc C."/>
            <person name="Michel G."/>
            <person name="Scornet D."/>
            <person name="Siegel A."/>
            <person name="Tapia J.E."/>
            <person name="Tonon T."/>
        </authorList>
    </citation>
    <scope>NUCLEOTIDE SEQUENCE [LARGE SCALE GENOMIC DNA]</scope>
    <source>
        <strain evidence="11 12">Ec32</strain>
    </source>
</reference>
<feature type="transmembrane region" description="Helical" evidence="9">
    <location>
        <begin position="38"/>
        <end position="60"/>
    </location>
</feature>
<keyword evidence="7" id="KW-0762">Sugar transport</keyword>
<keyword evidence="4" id="KW-1003">Cell membrane</keyword>
<dbReference type="HOGENOM" id="CLU_060703_0_0_5"/>
<feature type="domain" description="ABC-2 type transporter transmembrane" evidence="10">
    <location>
        <begin position="21"/>
        <end position="222"/>
    </location>
</feature>
<gene>
    <name evidence="11" type="ORF">BN1012_Phect1128</name>
</gene>
<dbReference type="STRING" id="1458461.BN1012_Phect1128"/>
<evidence type="ECO:0000256" key="6">
    <source>
        <dbReference type="ARBA" id="ARBA00022989"/>
    </source>
</evidence>
<keyword evidence="5 9" id="KW-0812">Transmembrane</keyword>
<sequence length="261" mass="29812">MRKAVDDIADGLREWRVWHLLGLNEIKHRYRRSTIGPFWMTLSMGVQAAVMGILFAYLFQSPIDRFLPFLTMSLVLWGFLNATIMDGSSTFIASSSFILQSRRPLSIYVFQNLWKNIIIFFHLIVIFFVVAAIYSMYPGWHYLVGLFGLLLFCINLAWASFAAAILAARFRDVQMIIQNAFTVLFWATPILYAPEQLGGGRATQLVQLNPLYHVIEVVRAPMLENIPSAMNYYVAGGTAVAGCIFTLFLYARTRARIPYWI</sequence>
<dbReference type="RefSeq" id="WP_171815979.1">
    <property type="nucleotide sequence ID" value="NZ_HG966617.1"/>
</dbReference>
<dbReference type="GO" id="GO:0015920">
    <property type="term" value="P:lipopolysaccharide transport"/>
    <property type="evidence" value="ECO:0007669"/>
    <property type="project" value="TreeGrafter"/>
</dbReference>
<evidence type="ECO:0000313" key="12">
    <source>
        <dbReference type="Proteomes" id="UP000032160"/>
    </source>
</evidence>
<evidence type="ECO:0000256" key="3">
    <source>
        <dbReference type="ARBA" id="ARBA00022448"/>
    </source>
</evidence>
<evidence type="ECO:0000256" key="7">
    <source>
        <dbReference type="ARBA" id="ARBA00023047"/>
    </source>
</evidence>
<dbReference type="PANTHER" id="PTHR30413">
    <property type="entry name" value="INNER MEMBRANE TRANSPORT PERMEASE"/>
    <property type="match status" value="1"/>
</dbReference>
<keyword evidence="6 9" id="KW-1133">Transmembrane helix</keyword>
<feature type="transmembrane region" description="Helical" evidence="9">
    <location>
        <begin position="232"/>
        <end position="251"/>
    </location>
</feature>
<feature type="transmembrane region" description="Helical" evidence="9">
    <location>
        <begin position="66"/>
        <end position="92"/>
    </location>
</feature>
<proteinExistence type="inferred from homology"/>
<dbReference type="KEGG" id="pect:BN1012_Phect1128"/>
<dbReference type="GO" id="GO:0140359">
    <property type="term" value="F:ABC-type transporter activity"/>
    <property type="evidence" value="ECO:0007669"/>
    <property type="project" value="InterPro"/>
</dbReference>
<organism evidence="11 12">
    <name type="scientific">Candidatus Phaeomarinibacter ectocarpi</name>
    <dbReference type="NCBI Taxonomy" id="1458461"/>
    <lineage>
        <taxon>Bacteria</taxon>
        <taxon>Pseudomonadati</taxon>
        <taxon>Pseudomonadota</taxon>
        <taxon>Alphaproteobacteria</taxon>
        <taxon>Hyphomicrobiales</taxon>
        <taxon>Parvibaculaceae</taxon>
        <taxon>Candidatus Phaeomarinibacter</taxon>
    </lineage>
</organism>
<feature type="transmembrane region" description="Helical" evidence="9">
    <location>
        <begin position="175"/>
        <end position="193"/>
    </location>
</feature>
<feature type="transmembrane region" description="Helical" evidence="9">
    <location>
        <begin position="140"/>
        <end position="168"/>
    </location>
</feature>
<evidence type="ECO:0000313" key="11">
    <source>
        <dbReference type="EMBL" id="CDO59342.1"/>
    </source>
</evidence>
<evidence type="ECO:0000256" key="4">
    <source>
        <dbReference type="ARBA" id="ARBA00022475"/>
    </source>
</evidence>
<evidence type="ECO:0000256" key="9">
    <source>
        <dbReference type="SAM" id="Phobius"/>
    </source>
</evidence>
<dbReference type="GO" id="GO:0015774">
    <property type="term" value="P:polysaccharide transport"/>
    <property type="evidence" value="ECO:0007669"/>
    <property type="project" value="UniProtKB-KW"/>
</dbReference>
<evidence type="ECO:0000256" key="2">
    <source>
        <dbReference type="ARBA" id="ARBA00007783"/>
    </source>
</evidence>
<evidence type="ECO:0000256" key="8">
    <source>
        <dbReference type="ARBA" id="ARBA00023136"/>
    </source>
</evidence>
<keyword evidence="8 9" id="KW-0472">Membrane</keyword>
<dbReference type="PANTHER" id="PTHR30413:SF10">
    <property type="entry name" value="CAPSULE POLYSACCHARIDE EXPORT INNER-MEMBRANE PROTEIN CTRC"/>
    <property type="match status" value="1"/>
</dbReference>
<dbReference type="Proteomes" id="UP000032160">
    <property type="component" value="Chromosome I"/>
</dbReference>
<dbReference type="Pfam" id="PF01061">
    <property type="entry name" value="ABC2_membrane"/>
    <property type="match status" value="1"/>
</dbReference>
<evidence type="ECO:0000256" key="1">
    <source>
        <dbReference type="ARBA" id="ARBA00004651"/>
    </source>
</evidence>
<keyword evidence="7" id="KW-0625">Polysaccharide transport</keyword>
<comment type="subcellular location">
    <subcellularLocation>
        <location evidence="1">Cell membrane</location>
        <topology evidence="1">Multi-pass membrane protein</topology>
    </subcellularLocation>
</comment>
<dbReference type="EMBL" id="HG966617">
    <property type="protein sequence ID" value="CDO59342.1"/>
    <property type="molecule type" value="Genomic_DNA"/>
</dbReference>
<name>X5MCM6_9HYPH</name>
<accession>X5MCM6</accession>
<dbReference type="GO" id="GO:0005886">
    <property type="term" value="C:plasma membrane"/>
    <property type="evidence" value="ECO:0007669"/>
    <property type="project" value="UniProtKB-SubCell"/>
</dbReference>
<keyword evidence="3" id="KW-0813">Transport</keyword>
<dbReference type="AlphaFoldDB" id="X5MCM6"/>
<protein>
    <submittedName>
        <fullName evidence="11">O-antigen export system permease protein RfbD</fullName>
    </submittedName>
</protein>